<proteinExistence type="inferred from homology"/>
<dbReference type="UniPathway" id="UPA00989"/>
<evidence type="ECO:0000313" key="9">
    <source>
        <dbReference type="Proteomes" id="UP000245014"/>
    </source>
</evidence>
<organism evidence="8 9">
    <name type="scientific">Aliarcobacter skirrowii</name>
    <dbReference type="NCBI Taxonomy" id="28200"/>
    <lineage>
        <taxon>Bacteria</taxon>
        <taxon>Pseudomonadati</taxon>
        <taxon>Campylobacterota</taxon>
        <taxon>Epsilonproteobacteria</taxon>
        <taxon>Campylobacterales</taxon>
        <taxon>Arcobacteraceae</taxon>
        <taxon>Aliarcobacter</taxon>
    </lineage>
</organism>
<dbReference type="AlphaFoldDB" id="A0A2U2C046"/>
<dbReference type="STRING" id="28200.GCA_001572935_01845"/>
<name>A0A2U2C046_9BACT</name>
<feature type="binding site" evidence="7">
    <location>
        <position position="209"/>
    </location>
    <ligand>
        <name>substrate</name>
    </ligand>
</feature>
<dbReference type="Proteomes" id="UP000245014">
    <property type="component" value="Unassembled WGS sequence"/>
</dbReference>
<dbReference type="InterPro" id="IPR029063">
    <property type="entry name" value="SAM-dependent_MTases_sf"/>
</dbReference>
<dbReference type="RefSeq" id="WP_109158487.1">
    <property type="nucleotide sequence ID" value="NZ_JAUQUF010000001.1"/>
</dbReference>
<evidence type="ECO:0000256" key="1">
    <source>
        <dbReference type="ARBA" id="ARBA00000142"/>
    </source>
</evidence>
<comment type="catalytic activity">
    <reaction evidence="1 7">
        <text>guanosine(46) in tRNA + S-adenosyl-L-methionine = N(7)-methylguanosine(46) in tRNA + S-adenosyl-L-homocysteine</text>
        <dbReference type="Rhea" id="RHEA:42708"/>
        <dbReference type="Rhea" id="RHEA-COMP:10188"/>
        <dbReference type="Rhea" id="RHEA-COMP:10189"/>
        <dbReference type="ChEBI" id="CHEBI:57856"/>
        <dbReference type="ChEBI" id="CHEBI:59789"/>
        <dbReference type="ChEBI" id="CHEBI:74269"/>
        <dbReference type="ChEBI" id="CHEBI:74480"/>
        <dbReference type="EC" id="2.1.1.33"/>
    </reaction>
</comment>
<gene>
    <name evidence="7" type="primary">trmB</name>
    <name evidence="8" type="ORF">DF188_06260</name>
</gene>
<dbReference type="Pfam" id="PF02390">
    <property type="entry name" value="Methyltransf_4"/>
    <property type="match status" value="1"/>
</dbReference>
<dbReference type="GO" id="GO:0043527">
    <property type="term" value="C:tRNA methyltransferase complex"/>
    <property type="evidence" value="ECO:0007669"/>
    <property type="project" value="TreeGrafter"/>
</dbReference>
<comment type="pathway">
    <text evidence="7">tRNA modification; N(7)-methylguanine-tRNA biosynthesis.</text>
</comment>
<protein>
    <recommendedName>
        <fullName evidence="7">tRNA (guanine-N(7)-)-methyltransferase</fullName>
        <ecNumber evidence="7">2.1.1.33</ecNumber>
    </recommendedName>
    <alternativeName>
        <fullName evidence="7">tRNA (guanine(46)-N(7))-methyltransferase</fullName>
    </alternativeName>
    <alternativeName>
        <fullName evidence="7">tRNA(m7G46)-methyltransferase</fullName>
    </alternativeName>
</protein>
<sequence length="396" mass="46493">MPHIVFKSNPIVKTPFKSNNMEFLFVAQSFSKESDRKTEYKVAVKYQNRDFMLAIKEKDDNFLIKSDKTTRISPVAIIKDAINSYAKENGTDILFTNTSNLKEKKEIPHKYLKDIEYFVDDFKTDKNIQIEIGFGSGRHLLYQAKNNPNVQFIGLEIHYPSIEQLLKQLELQNITNVLVVNYDARLFMEFIESNQVEKIFVHFPVPWDKKPHRRIFSKEFVNEALRVLKIDGTLELRTDSRNYFDFCVDLLTNLNQASILIDVNKELKVVSKYEDRWRRQGKNIYDVVLISKSEDKKRDLNFDFSFDFDLDLNRFFEQSSLKALIMGNYFVHIEELYKIVDKENSGLIKVTMGNFDRPITKYILVLNGKVSYYQGEPLPTSSNIISHKKLKEVLQK</sequence>
<evidence type="ECO:0000256" key="4">
    <source>
        <dbReference type="ARBA" id="ARBA00022679"/>
    </source>
</evidence>
<feature type="binding site" evidence="7">
    <location>
        <position position="131"/>
    </location>
    <ligand>
        <name>S-adenosyl-L-methionine</name>
        <dbReference type="ChEBI" id="CHEBI:59789"/>
    </ligand>
</feature>
<accession>A0A2U2C046</accession>
<evidence type="ECO:0000313" key="8">
    <source>
        <dbReference type="EMBL" id="PWE21109.1"/>
    </source>
</evidence>
<dbReference type="NCBIfam" id="TIGR00091">
    <property type="entry name" value="tRNA (guanosine(46)-N7)-methyltransferase TrmB"/>
    <property type="match status" value="1"/>
</dbReference>
<dbReference type="InterPro" id="IPR003358">
    <property type="entry name" value="tRNA_(Gua-N-7)_MeTrfase_Trmb"/>
</dbReference>
<comment type="function">
    <text evidence="2 7">Catalyzes the formation of N(7)-methylguanine at position 46 (m7G46) in tRNA.</text>
</comment>
<comment type="caution">
    <text evidence="7">Lacks conserved residue(s) required for the propagation of feature annotation.</text>
</comment>
<feature type="binding site" evidence="7">
    <location>
        <position position="239"/>
    </location>
    <ligand>
        <name>substrate</name>
    </ligand>
</feature>
<comment type="similarity">
    <text evidence="7">Belongs to the class I-like SAM-binding methyltransferase superfamily. TrmB family.</text>
</comment>
<dbReference type="HAMAP" id="MF_01057">
    <property type="entry name" value="tRNA_methyltr_TrmB"/>
    <property type="match status" value="1"/>
</dbReference>
<keyword evidence="4 7" id="KW-0808">Transferase</keyword>
<dbReference type="GO" id="GO:0008176">
    <property type="term" value="F:tRNA (guanine(46)-N7)-methyltransferase activity"/>
    <property type="evidence" value="ECO:0007669"/>
    <property type="project" value="UniProtKB-UniRule"/>
</dbReference>
<dbReference type="EMBL" id="QEYI01000004">
    <property type="protein sequence ID" value="PWE21109.1"/>
    <property type="molecule type" value="Genomic_DNA"/>
</dbReference>
<dbReference type="InterPro" id="IPR055361">
    <property type="entry name" value="tRNA_methyltr_TrmB_bact"/>
</dbReference>
<dbReference type="NCBIfam" id="NF010719">
    <property type="entry name" value="PRK14121.1"/>
    <property type="match status" value="1"/>
</dbReference>
<dbReference type="PROSITE" id="PS51625">
    <property type="entry name" value="SAM_MT_TRMB"/>
    <property type="match status" value="1"/>
</dbReference>
<dbReference type="PANTHER" id="PTHR23417:SF14">
    <property type="entry name" value="PENTACOTRIPEPTIDE-REPEAT REGION OF PRORP DOMAIN-CONTAINING PROTEIN"/>
    <property type="match status" value="1"/>
</dbReference>
<feature type="binding site" evidence="7">
    <location>
        <position position="183"/>
    </location>
    <ligand>
        <name>S-adenosyl-L-methionine</name>
        <dbReference type="ChEBI" id="CHEBI:59789"/>
    </ligand>
</feature>
<dbReference type="Gene3D" id="3.40.50.150">
    <property type="entry name" value="Vaccinia Virus protein VP39"/>
    <property type="match status" value="1"/>
</dbReference>
<evidence type="ECO:0000256" key="5">
    <source>
        <dbReference type="ARBA" id="ARBA00022691"/>
    </source>
</evidence>
<keyword evidence="3 7" id="KW-0489">Methyltransferase</keyword>
<keyword evidence="6 7" id="KW-0819">tRNA processing</keyword>
<evidence type="ECO:0000256" key="2">
    <source>
        <dbReference type="ARBA" id="ARBA00003015"/>
    </source>
</evidence>
<dbReference type="SUPFAM" id="SSF53335">
    <property type="entry name" value="S-adenosyl-L-methionine-dependent methyltransferases"/>
    <property type="match status" value="1"/>
</dbReference>
<evidence type="ECO:0000256" key="3">
    <source>
        <dbReference type="ARBA" id="ARBA00022603"/>
    </source>
</evidence>
<feature type="binding site" evidence="7">
    <location>
        <position position="156"/>
    </location>
    <ligand>
        <name>S-adenosyl-L-methionine</name>
        <dbReference type="ChEBI" id="CHEBI:59789"/>
    </ligand>
</feature>
<dbReference type="CDD" id="cd02440">
    <property type="entry name" value="AdoMet_MTases"/>
    <property type="match status" value="1"/>
</dbReference>
<evidence type="ECO:0000256" key="6">
    <source>
        <dbReference type="ARBA" id="ARBA00022694"/>
    </source>
</evidence>
<dbReference type="PANTHER" id="PTHR23417">
    <property type="entry name" value="3-DEOXY-D-MANNO-OCTULOSONIC-ACID TRANSFERASE/TRNA GUANINE-N 7 - -METHYLTRANSFERASE"/>
    <property type="match status" value="1"/>
</dbReference>
<keyword evidence="5 7" id="KW-0949">S-adenosyl-L-methionine</keyword>
<reference evidence="8 9" key="1">
    <citation type="submission" date="2018-05" db="EMBL/GenBank/DDBJ databases">
        <title>Antimicrobial susceptibility testing and genomic analysis of Arcobacter skirrowii strains and one Arcobacter butzleri isolated from German poultry farms.</title>
        <authorList>
            <person name="Haenel I."/>
            <person name="Hotzel H."/>
            <person name="Tomaso H."/>
            <person name="Busch A."/>
        </authorList>
    </citation>
    <scope>NUCLEOTIDE SEQUENCE [LARGE SCALE GENOMIC DNA]</scope>
    <source>
        <strain evidence="9">v</strain>
    </source>
</reference>
<comment type="caution">
    <text evidence="8">The sequence shown here is derived from an EMBL/GenBank/DDBJ whole genome shotgun (WGS) entry which is preliminary data.</text>
</comment>
<dbReference type="EC" id="2.1.1.33" evidence="7"/>
<evidence type="ECO:0000256" key="7">
    <source>
        <dbReference type="HAMAP-Rule" id="MF_01057"/>
    </source>
</evidence>